<keyword evidence="2" id="KW-1185">Reference proteome</keyword>
<protein>
    <recommendedName>
        <fullName evidence="3">PRELI/MSF1 domain-containing protein</fullName>
    </recommendedName>
</protein>
<dbReference type="AlphaFoldDB" id="A0A397HT26"/>
<evidence type="ECO:0008006" key="3">
    <source>
        <dbReference type="Google" id="ProtNLM"/>
    </source>
</evidence>
<gene>
    <name evidence="1" type="ORF">CDV56_109429</name>
</gene>
<comment type="caution">
    <text evidence="1">The sequence shown here is derived from an EMBL/GenBank/DDBJ whole genome shotgun (WGS) entry which is preliminary data.</text>
</comment>
<sequence>MAPAGKVPPSLPVWSFPTRLTQKVLYTRESARKEYYPIPEALNTIDVLDVLHNHTLLANTFWPWSETEVVLEKRGTTELVISSSAASTRATMSTTAEGIVYEEEMPLGLKMTIVYRVADMQDQPREKDFPASAGPTSLAESRLYVVEERSVAAPRPLSMLVKVKEGPIEKTPHLVWLLNELGRNGKNMTEALTGLRGLAGDLDDTGEPGKAKAD</sequence>
<evidence type="ECO:0000313" key="2">
    <source>
        <dbReference type="Proteomes" id="UP000215305"/>
    </source>
</evidence>
<proteinExistence type="predicted"/>
<dbReference type="OrthoDB" id="5273647at2759"/>
<evidence type="ECO:0000313" key="1">
    <source>
        <dbReference type="EMBL" id="RHZ65997.1"/>
    </source>
</evidence>
<dbReference type="STRING" id="41047.A0A397HT26"/>
<organism evidence="1 2">
    <name type="scientific">Aspergillus thermomutatus</name>
    <name type="common">Neosartorya pseudofischeri</name>
    <dbReference type="NCBI Taxonomy" id="41047"/>
    <lineage>
        <taxon>Eukaryota</taxon>
        <taxon>Fungi</taxon>
        <taxon>Dikarya</taxon>
        <taxon>Ascomycota</taxon>
        <taxon>Pezizomycotina</taxon>
        <taxon>Eurotiomycetes</taxon>
        <taxon>Eurotiomycetidae</taxon>
        <taxon>Eurotiales</taxon>
        <taxon>Aspergillaceae</taxon>
        <taxon>Aspergillus</taxon>
        <taxon>Aspergillus subgen. Fumigati</taxon>
    </lineage>
</organism>
<dbReference type="Proteomes" id="UP000215305">
    <property type="component" value="Unassembled WGS sequence"/>
</dbReference>
<dbReference type="GeneID" id="38131403"/>
<dbReference type="EMBL" id="NKHU02000014">
    <property type="protein sequence ID" value="RHZ65997.1"/>
    <property type="molecule type" value="Genomic_DNA"/>
</dbReference>
<accession>A0A397HT26</accession>
<dbReference type="RefSeq" id="XP_026618097.1">
    <property type="nucleotide sequence ID" value="XM_026763048.1"/>
</dbReference>
<name>A0A397HT26_ASPTH</name>
<dbReference type="VEuPathDB" id="FungiDB:CDV56_109429"/>
<reference evidence="1" key="1">
    <citation type="submission" date="2018-08" db="EMBL/GenBank/DDBJ databases">
        <title>Draft genome sequence of azole-resistant Aspergillus thermomutatus (Neosartorya pseudofischeri) strain HMR AF 39, isolated from a human nasal aspirate.</title>
        <authorList>
            <person name="Parent-Michaud M."/>
            <person name="Dufresne P.J."/>
            <person name="Fournier E."/>
            <person name="Martineau C."/>
            <person name="Moreira S."/>
            <person name="Perkins V."/>
            <person name="De Repentigny L."/>
            <person name="Dufresne S.F."/>
        </authorList>
    </citation>
    <scope>NUCLEOTIDE SEQUENCE [LARGE SCALE GENOMIC DNA]</scope>
    <source>
        <strain evidence="1">HMR AF 39</strain>
    </source>
</reference>